<protein>
    <submittedName>
        <fullName evidence="1">Uncharacterized protein</fullName>
    </submittedName>
</protein>
<name>A0A9P8W8W9_9HYPO</name>
<sequence length="203" mass="22929">MKGNLSGFHREGGMMVVESRRRGRRKVMSVRNRILSKQGGGGSGVEFSFGRVPCVHFNRPEGISDYSPSHWIYRIYSIARICYSVVCTVLSQARCGAVQCIAAAAPKRRDQPTSLKTPCLGLSLFAGGYGCRLRMEVRLRRRGTIGFCNNEILRKRLGFRVLPGQINSAILLGDTSISRENLRRRWTFGRTSIRNYERQNKIV</sequence>
<evidence type="ECO:0000313" key="1">
    <source>
        <dbReference type="EMBL" id="KAH6893406.1"/>
    </source>
</evidence>
<keyword evidence="2" id="KW-1185">Reference proteome</keyword>
<dbReference type="EMBL" id="JAGPYM010000006">
    <property type="protein sequence ID" value="KAH6893406.1"/>
    <property type="molecule type" value="Genomic_DNA"/>
</dbReference>
<comment type="caution">
    <text evidence="1">The sequence shown here is derived from an EMBL/GenBank/DDBJ whole genome shotgun (WGS) entry which is preliminary data.</text>
</comment>
<dbReference type="Proteomes" id="UP000777438">
    <property type="component" value="Unassembled WGS sequence"/>
</dbReference>
<dbReference type="AlphaFoldDB" id="A0A9P8W8W9"/>
<reference evidence="1 2" key="1">
    <citation type="journal article" date="2021" name="Nat. Commun.">
        <title>Genetic determinants of endophytism in the Arabidopsis root mycobiome.</title>
        <authorList>
            <person name="Mesny F."/>
            <person name="Miyauchi S."/>
            <person name="Thiergart T."/>
            <person name="Pickel B."/>
            <person name="Atanasova L."/>
            <person name="Karlsson M."/>
            <person name="Huettel B."/>
            <person name="Barry K.W."/>
            <person name="Haridas S."/>
            <person name="Chen C."/>
            <person name="Bauer D."/>
            <person name="Andreopoulos W."/>
            <person name="Pangilinan J."/>
            <person name="LaButti K."/>
            <person name="Riley R."/>
            <person name="Lipzen A."/>
            <person name="Clum A."/>
            <person name="Drula E."/>
            <person name="Henrissat B."/>
            <person name="Kohler A."/>
            <person name="Grigoriev I.V."/>
            <person name="Martin F.M."/>
            <person name="Hacquard S."/>
        </authorList>
    </citation>
    <scope>NUCLEOTIDE SEQUENCE [LARGE SCALE GENOMIC DNA]</scope>
    <source>
        <strain evidence="1 2">MPI-CAGE-CH-0241</strain>
    </source>
</reference>
<evidence type="ECO:0000313" key="2">
    <source>
        <dbReference type="Proteomes" id="UP000777438"/>
    </source>
</evidence>
<proteinExistence type="predicted"/>
<organism evidence="1 2">
    <name type="scientific">Thelonectria olida</name>
    <dbReference type="NCBI Taxonomy" id="1576542"/>
    <lineage>
        <taxon>Eukaryota</taxon>
        <taxon>Fungi</taxon>
        <taxon>Dikarya</taxon>
        <taxon>Ascomycota</taxon>
        <taxon>Pezizomycotina</taxon>
        <taxon>Sordariomycetes</taxon>
        <taxon>Hypocreomycetidae</taxon>
        <taxon>Hypocreales</taxon>
        <taxon>Nectriaceae</taxon>
        <taxon>Thelonectria</taxon>
    </lineage>
</organism>
<accession>A0A9P8W8W9</accession>
<gene>
    <name evidence="1" type="ORF">B0T10DRAFT_272438</name>
</gene>